<evidence type="ECO:0000313" key="1">
    <source>
        <dbReference type="EMBL" id="KRY34398.1"/>
    </source>
</evidence>
<keyword evidence="2" id="KW-1185">Reference proteome</keyword>
<gene>
    <name evidence="1" type="ORF">T01_14137</name>
</gene>
<name>A0A0V1BBN1_TRISP</name>
<proteinExistence type="predicted"/>
<accession>A0A0V1BBN1</accession>
<dbReference type="InParanoid" id="A0A0V1BBN1"/>
<protein>
    <submittedName>
        <fullName evidence="1">Uncharacterized protein</fullName>
    </submittedName>
</protein>
<comment type="caution">
    <text evidence="1">The sequence shown here is derived from an EMBL/GenBank/DDBJ whole genome shotgun (WGS) entry which is preliminary data.</text>
</comment>
<evidence type="ECO:0000313" key="2">
    <source>
        <dbReference type="Proteomes" id="UP000054776"/>
    </source>
</evidence>
<organism evidence="1 2">
    <name type="scientific">Trichinella spiralis</name>
    <name type="common">Trichina worm</name>
    <dbReference type="NCBI Taxonomy" id="6334"/>
    <lineage>
        <taxon>Eukaryota</taxon>
        <taxon>Metazoa</taxon>
        <taxon>Ecdysozoa</taxon>
        <taxon>Nematoda</taxon>
        <taxon>Enoplea</taxon>
        <taxon>Dorylaimia</taxon>
        <taxon>Trichinellida</taxon>
        <taxon>Trichinellidae</taxon>
        <taxon>Trichinella</taxon>
    </lineage>
</organism>
<dbReference type="EMBL" id="JYDH01000068">
    <property type="protein sequence ID" value="KRY34398.1"/>
    <property type="molecule type" value="Genomic_DNA"/>
</dbReference>
<dbReference type="AlphaFoldDB" id="A0A0V1BBN1"/>
<sequence length="77" mass="9058">MPYLTPYYRCSLLVVENSSIFLRLVFSFKQTHLINEKPMQSKLTIYACQKKLHISMMWREIGCTADIQLHHTIANVL</sequence>
<dbReference type="Proteomes" id="UP000054776">
    <property type="component" value="Unassembled WGS sequence"/>
</dbReference>
<reference evidence="1 2" key="1">
    <citation type="submission" date="2015-01" db="EMBL/GenBank/DDBJ databases">
        <title>Evolution of Trichinella species and genotypes.</title>
        <authorList>
            <person name="Korhonen P.K."/>
            <person name="Edoardo P."/>
            <person name="Giuseppe L.R."/>
            <person name="Gasser R.B."/>
        </authorList>
    </citation>
    <scope>NUCLEOTIDE SEQUENCE [LARGE SCALE GENOMIC DNA]</scope>
    <source>
        <strain evidence="1">ISS3</strain>
    </source>
</reference>